<evidence type="ECO:0000313" key="2">
    <source>
        <dbReference type="Proteomes" id="UP000262477"/>
    </source>
</evidence>
<dbReference type="RefSeq" id="WP_128509989.1">
    <property type="nucleotide sequence ID" value="NZ_QUAC01000223.1"/>
</dbReference>
<dbReference type="EMBL" id="QUAC01000223">
    <property type="protein sequence ID" value="REK87219.1"/>
    <property type="molecule type" value="Genomic_DNA"/>
</dbReference>
<evidence type="ECO:0000313" key="1">
    <source>
        <dbReference type="EMBL" id="REK87219.1"/>
    </source>
</evidence>
<dbReference type="OrthoDB" id="3695271at2"/>
<organism evidence="1 2">
    <name type="scientific">Streptomyces inhibens</name>
    <dbReference type="NCBI Taxonomy" id="2293571"/>
    <lineage>
        <taxon>Bacteria</taxon>
        <taxon>Bacillati</taxon>
        <taxon>Actinomycetota</taxon>
        <taxon>Actinomycetes</taxon>
        <taxon>Kitasatosporales</taxon>
        <taxon>Streptomycetaceae</taxon>
        <taxon>Streptomyces</taxon>
    </lineage>
</organism>
<dbReference type="Proteomes" id="UP000262477">
    <property type="component" value="Unassembled WGS sequence"/>
</dbReference>
<dbReference type="AlphaFoldDB" id="A0A371PXN3"/>
<protein>
    <submittedName>
        <fullName evidence="1">Uncharacterized protein</fullName>
    </submittedName>
</protein>
<keyword evidence="2" id="KW-1185">Reference proteome</keyword>
<proteinExistence type="predicted"/>
<comment type="caution">
    <text evidence="1">The sequence shown here is derived from an EMBL/GenBank/DDBJ whole genome shotgun (WGS) entry which is preliminary data.</text>
</comment>
<name>A0A371PXN3_STRIH</name>
<accession>A0A371PXN3</accession>
<sequence>MAITDETITRLRSTAAAGDAQAALELGRLLCLTALDPAESGDGGPTWPEEHWLRAAVKARPDDVEALTLLTGRLAQQISYWEAVLDMNPDVMAEYGEDEDTVGRRQIEAEELYARIRAAGPLGHAEAGLNELAVLLGVSGKPASETAYSFYVLEDEAQSGSVRHSATVVASDADEIRWACDEWLALSEGGFGTLTLITYVDATEVSSIDLAQHFVDGFVDWDAVDVPELSGPRLPAGLPVPGRGLYYGFSGGAE</sequence>
<reference evidence="1" key="1">
    <citation type="submission" date="2018-08" db="EMBL/GenBank/DDBJ databases">
        <title>Streptomyces NEAU-D10 sp. nov., a novel Actinomycete isolated from soil.</title>
        <authorList>
            <person name="Jin L."/>
        </authorList>
    </citation>
    <scope>NUCLEOTIDE SEQUENCE [LARGE SCALE GENOMIC DNA]</scope>
    <source>
        <strain evidence="1">NEAU-D10</strain>
    </source>
</reference>
<gene>
    <name evidence="1" type="ORF">DY245_27915</name>
</gene>